<dbReference type="EMBL" id="JBEPFB010000024">
    <property type="protein sequence ID" value="MER7378436.1"/>
    <property type="molecule type" value="Genomic_DNA"/>
</dbReference>
<proteinExistence type="predicted"/>
<accession>A0ABV1Y3K0</accession>
<protein>
    <submittedName>
        <fullName evidence="1">Uncharacterized protein</fullName>
    </submittedName>
</protein>
<gene>
    <name evidence="1" type="ORF">ABT384_38070</name>
</gene>
<name>A0ABV1Y3K0_9ACTN</name>
<dbReference type="Proteomes" id="UP001486207">
    <property type="component" value="Unassembled WGS sequence"/>
</dbReference>
<reference evidence="1 2" key="1">
    <citation type="submission" date="2024-06" db="EMBL/GenBank/DDBJ databases">
        <title>The Natural Products Discovery Center: Release of the First 8490 Sequenced Strains for Exploring Actinobacteria Biosynthetic Diversity.</title>
        <authorList>
            <person name="Kalkreuter E."/>
            <person name="Kautsar S.A."/>
            <person name="Yang D."/>
            <person name="Bader C.D."/>
            <person name="Teijaro C.N."/>
            <person name="Fluegel L."/>
            <person name="Davis C.M."/>
            <person name="Simpson J.R."/>
            <person name="Lauterbach L."/>
            <person name="Steele A.D."/>
            <person name="Gui C."/>
            <person name="Meng S."/>
            <person name="Li G."/>
            <person name="Viehrig K."/>
            <person name="Ye F."/>
            <person name="Su P."/>
            <person name="Kiefer A.F."/>
            <person name="Nichols A."/>
            <person name="Cepeda A.J."/>
            <person name="Yan W."/>
            <person name="Fan B."/>
            <person name="Jiang Y."/>
            <person name="Adhikari A."/>
            <person name="Zheng C.-J."/>
            <person name="Schuster L."/>
            <person name="Cowan T.M."/>
            <person name="Smanski M.J."/>
            <person name="Chevrette M.G."/>
            <person name="De Carvalho L.P.S."/>
            <person name="Shen B."/>
        </authorList>
    </citation>
    <scope>NUCLEOTIDE SEQUENCE [LARGE SCALE GENOMIC DNA]</scope>
    <source>
        <strain evidence="1 2">NPDC000155</strain>
    </source>
</reference>
<dbReference type="RefSeq" id="WP_190075166.1">
    <property type="nucleotide sequence ID" value="NZ_BNBM01000023.1"/>
</dbReference>
<evidence type="ECO:0000313" key="2">
    <source>
        <dbReference type="Proteomes" id="UP001486207"/>
    </source>
</evidence>
<evidence type="ECO:0000313" key="1">
    <source>
        <dbReference type="EMBL" id="MER7378436.1"/>
    </source>
</evidence>
<organism evidence="1 2">
    <name type="scientific">Streptomyces lanatus</name>
    <dbReference type="NCBI Taxonomy" id="66900"/>
    <lineage>
        <taxon>Bacteria</taxon>
        <taxon>Bacillati</taxon>
        <taxon>Actinomycetota</taxon>
        <taxon>Actinomycetes</taxon>
        <taxon>Kitasatosporales</taxon>
        <taxon>Streptomycetaceae</taxon>
        <taxon>Streptomyces</taxon>
    </lineage>
</organism>
<keyword evidence="2" id="KW-1185">Reference proteome</keyword>
<sequence>MQNDRTGTGAPGHQLPDRLHVVGPGWHPLLLRLHEQLVAREPDYRIADLKEKLGGVRIHLVAAVHPEVRGLLAAAEAQSTATCEFCGTPGRCRRRGDAAHGWIKAV</sequence>
<comment type="caution">
    <text evidence="1">The sequence shown here is derived from an EMBL/GenBank/DDBJ whole genome shotgun (WGS) entry which is preliminary data.</text>
</comment>